<dbReference type="GO" id="GO:0046789">
    <property type="term" value="F:host cell surface receptor binding"/>
    <property type="evidence" value="ECO:0007669"/>
    <property type="project" value="InterPro"/>
</dbReference>
<feature type="region of interest" description="Disordered" evidence="1">
    <location>
        <begin position="1"/>
        <end position="34"/>
    </location>
</feature>
<dbReference type="KEGG" id="pgab:PGSY75_0039800"/>
<reference evidence="3 4" key="1">
    <citation type="journal article" date="2016" name="Nat. Commun.">
        <title>Genomes of cryptic chimpanzee Plasmodium species reveal key evolutionary events leading to human malaria.</title>
        <authorList>
            <person name="Sundararaman S.A."/>
            <person name="Plenderleith L.J."/>
            <person name="Liu W."/>
            <person name="Loy D.E."/>
            <person name="Learn G.H."/>
            <person name="Li Y."/>
            <person name="Shaw K.S."/>
            <person name="Ayouba A."/>
            <person name="Peeters M."/>
            <person name="Speede S."/>
            <person name="Shaw G.M."/>
            <person name="Bushman F.D."/>
            <person name="Brisson D."/>
            <person name="Rayner J.C."/>
            <person name="Sharp P.M."/>
            <person name="Hahn B.H."/>
        </authorList>
    </citation>
    <scope>NUCLEOTIDE SEQUENCE [LARGE SCALE GENOMIC DNA]</scope>
    <source>
        <strain evidence="3 4">SY75</strain>
    </source>
</reference>
<dbReference type="EMBL" id="LVLB01000396">
    <property type="protein sequence ID" value="KYN92990.1"/>
    <property type="molecule type" value="Genomic_DNA"/>
</dbReference>
<dbReference type="VEuPathDB" id="PlasmoDB:PGSY75_0039800"/>
<dbReference type="VEuPathDB" id="PlasmoDB:PGABG01_0022200"/>
<feature type="non-terminal residue" evidence="3">
    <location>
        <position position="239"/>
    </location>
</feature>
<dbReference type="InterPro" id="IPR008602">
    <property type="entry name" value="Duffy-antigen-binding"/>
</dbReference>
<evidence type="ECO:0000313" key="3">
    <source>
        <dbReference type="EMBL" id="KYN92990.1"/>
    </source>
</evidence>
<organism evidence="3 4">
    <name type="scientific">Plasmodium gaboni</name>
    <dbReference type="NCBI Taxonomy" id="647221"/>
    <lineage>
        <taxon>Eukaryota</taxon>
        <taxon>Sar</taxon>
        <taxon>Alveolata</taxon>
        <taxon>Apicomplexa</taxon>
        <taxon>Aconoidasida</taxon>
        <taxon>Haemosporida</taxon>
        <taxon>Plasmodiidae</taxon>
        <taxon>Plasmodium</taxon>
        <taxon>Plasmodium (Laverania)</taxon>
    </lineage>
</organism>
<accession>A0A151L216</accession>
<feature type="non-terminal residue" evidence="3">
    <location>
        <position position="1"/>
    </location>
</feature>
<feature type="domain" description="Duffy-antigen binding" evidence="2">
    <location>
        <begin position="143"/>
        <end position="239"/>
    </location>
</feature>
<name>A0A151L216_9APIC</name>
<evidence type="ECO:0000256" key="1">
    <source>
        <dbReference type="SAM" id="MobiDB-lite"/>
    </source>
</evidence>
<evidence type="ECO:0000259" key="2">
    <source>
        <dbReference type="Pfam" id="PF05424"/>
    </source>
</evidence>
<dbReference type="GeneID" id="29774127"/>
<dbReference type="Proteomes" id="UP000076004">
    <property type="component" value="Unassembled WGS sequence"/>
</dbReference>
<dbReference type="RefSeq" id="XP_018638703.1">
    <property type="nucleotide sequence ID" value="XM_018783515.1"/>
</dbReference>
<dbReference type="Pfam" id="PF05424">
    <property type="entry name" value="Duffy_binding"/>
    <property type="match status" value="1"/>
</dbReference>
<dbReference type="Gene3D" id="1.20.1310.20">
    <property type="entry name" value="Duffy-antigen binding domain"/>
    <property type="match status" value="1"/>
</dbReference>
<dbReference type="GO" id="GO:0016020">
    <property type="term" value="C:membrane"/>
    <property type="evidence" value="ECO:0007669"/>
    <property type="project" value="InterPro"/>
</dbReference>
<dbReference type="InterPro" id="IPR042202">
    <property type="entry name" value="Duffy-ag-bd_sf"/>
</dbReference>
<comment type="caution">
    <text evidence="3">The sequence shown here is derived from an EMBL/GenBank/DDBJ whole genome shotgun (WGS) entry which is preliminary data.</text>
</comment>
<evidence type="ECO:0000313" key="4">
    <source>
        <dbReference type="Proteomes" id="UP000076004"/>
    </source>
</evidence>
<feature type="compositionally biased region" description="Low complexity" evidence="1">
    <location>
        <begin position="12"/>
        <end position="34"/>
    </location>
</feature>
<dbReference type="SUPFAM" id="SSF140924">
    <property type="entry name" value="Duffy binding domain-like"/>
    <property type="match status" value="1"/>
</dbReference>
<protein>
    <submittedName>
        <fullName evidence="3">Putative EMP1-like protein</fullName>
    </submittedName>
</protein>
<dbReference type="AlphaFoldDB" id="A0A151L216"/>
<sequence length="239" mass="26732">MGVAELAKIQPATSSNTASSSTSTLGPNNQNNQNNQNIAYNITVCNRADPSLYGAKRNNFNSKWTVTLKQKSNNKYVEIVKNSSNIKYEDSVFKSSKGKRGCSGKPCSNSDINKKKWIWEEAKHNSSTSGLKKGNNYAKKIGIPPRTQVLCFGNIHGEDCENDAVSKVTSNEQLLIEWVIAAKLEGENLKNNYRNNNDKLCRAVKYSFADIGDLIKGTSIWENKWTKLLETNLEKIFRN</sequence>
<gene>
    <name evidence="3" type="ORF">PGSY75_0039800</name>
</gene>
<proteinExistence type="predicted"/>